<dbReference type="SUPFAM" id="SSF52833">
    <property type="entry name" value="Thioredoxin-like"/>
    <property type="match status" value="1"/>
</dbReference>
<dbReference type="SUPFAM" id="SSF48371">
    <property type="entry name" value="ARM repeat"/>
    <property type="match status" value="1"/>
</dbReference>
<dbReference type="InterPro" id="IPR036249">
    <property type="entry name" value="Thioredoxin-like_sf"/>
</dbReference>
<dbReference type="HOGENOM" id="CLU_838695_0_0_7"/>
<dbReference type="KEGG" id="dao:Desac_0665"/>
<dbReference type="PROSITE" id="PS51354">
    <property type="entry name" value="GLUTAREDOXIN_2"/>
    <property type="match status" value="1"/>
</dbReference>
<reference evidence="2" key="2">
    <citation type="submission" date="2011-03" db="EMBL/GenBank/DDBJ databases">
        <title>The complete genome of Desulfobacca acetoxidans DSM 11109.</title>
        <authorList>
            <consortium name="US DOE Joint Genome Institute (JGI-PGF)"/>
            <person name="Lucas S."/>
            <person name="Copeland A."/>
            <person name="Lapidus A."/>
            <person name="Bruce D."/>
            <person name="Goodwin L."/>
            <person name="Pitluck S."/>
            <person name="Peters L."/>
            <person name="Kyrpides N."/>
            <person name="Mavromatis K."/>
            <person name="Ivanova N."/>
            <person name="Ovchinnikova G."/>
            <person name="Teshima H."/>
            <person name="Detter J.C."/>
            <person name="Han C."/>
            <person name="Land M."/>
            <person name="Hauser L."/>
            <person name="Markowitz V."/>
            <person name="Cheng J.-F."/>
            <person name="Hugenholtz P."/>
            <person name="Woyke T."/>
            <person name="Wu D."/>
            <person name="Spring S."/>
            <person name="Schueler E."/>
            <person name="Brambilla E."/>
            <person name="Klenk H.-P."/>
            <person name="Eisen J.A."/>
        </authorList>
    </citation>
    <scope>NUCLEOTIDE SEQUENCE [LARGE SCALE GENOMIC DNA]</scope>
    <source>
        <strain evidence="2">ATCC 700848 / DSM 11109 / ASRB2</strain>
    </source>
</reference>
<name>F2NGD4_DESAR</name>
<dbReference type="Proteomes" id="UP000000483">
    <property type="component" value="Chromosome"/>
</dbReference>
<dbReference type="Gene3D" id="3.40.30.80">
    <property type="match status" value="1"/>
</dbReference>
<evidence type="ECO:0000313" key="2">
    <source>
        <dbReference type="Proteomes" id="UP000000483"/>
    </source>
</evidence>
<dbReference type="InterPro" id="IPR016024">
    <property type="entry name" value="ARM-type_fold"/>
</dbReference>
<organism evidence="1 2">
    <name type="scientific">Desulfobacca acetoxidans (strain ATCC 700848 / DSM 11109 / ASRB2)</name>
    <dbReference type="NCBI Taxonomy" id="880072"/>
    <lineage>
        <taxon>Bacteria</taxon>
        <taxon>Pseudomonadati</taxon>
        <taxon>Thermodesulfobacteriota</taxon>
        <taxon>Desulfobaccia</taxon>
        <taxon>Desulfobaccales</taxon>
        <taxon>Desulfobaccaceae</taxon>
        <taxon>Desulfobacca</taxon>
    </lineage>
</organism>
<reference evidence="1 2" key="1">
    <citation type="journal article" date="2011" name="Stand. Genomic Sci.">
        <title>Complete genome sequence of the acetate-degrading sulfate reducer Desulfobacca acetoxidans type strain (ASRB2).</title>
        <authorList>
            <person name="Goker M."/>
            <person name="Teshima H."/>
            <person name="Lapidus A."/>
            <person name="Nolan M."/>
            <person name="Lucas S."/>
            <person name="Hammon N."/>
            <person name="Deshpande S."/>
            <person name="Cheng J.F."/>
            <person name="Tapia R."/>
            <person name="Han C."/>
            <person name="Goodwin L."/>
            <person name="Pitluck S."/>
            <person name="Huntemann M."/>
            <person name="Liolios K."/>
            <person name="Ivanova N."/>
            <person name="Pagani I."/>
            <person name="Mavromatis K."/>
            <person name="Ovchinikova G."/>
            <person name="Pati A."/>
            <person name="Chen A."/>
            <person name="Palaniappan K."/>
            <person name="Land M."/>
            <person name="Hauser L."/>
            <person name="Brambilla E.M."/>
            <person name="Rohde M."/>
            <person name="Spring S."/>
            <person name="Detter J.C."/>
            <person name="Woyke T."/>
            <person name="Bristow J."/>
            <person name="Eisen J.A."/>
            <person name="Markowitz V."/>
            <person name="Hugenholtz P."/>
            <person name="Kyrpides N.C."/>
            <person name="Klenk H.P."/>
        </authorList>
    </citation>
    <scope>NUCLEOTIDE SEQUENCE [LARGE SCALE GENOMIC DNA]</scope>
    <source>
        <strain evidence="2">ATCC 700848 / DSM 11109 / ASRB2</strain>
    </source>
</reference>
<dbReference type="OrthoDB" id="5419931at2"/>
<protein>
    <submittedName>
        <fullName evidence="1">Glutaredoxin 2</fullName>
    </submittedName>
</protein>
<proteinExistence type="predicted"/>
<sequence length="327" mass="36285">MGLTASDICDLQQWQVKLTRSLPLRFLKNQRPESDLLMPFLELFKQHVPSTPVITEAIPEDELPGLAVGKVWRYHAVPEGIKLILLGEILAALNGAVSVGEETWRNRWQQLPLAPELTIFISPQCPFCPQMVRRLIPLTIVPPQALITLIDASLFLETARQFEIKAVPTLLVNGVYRLTGAFQVDELLDLLEKADPAQLPAAFLERMLTDGQAARVAEMMLAHGAIFTNFLPLLTHPEINVRLGAMVAVEAIGEVDPVLAASVLPWLWQEYPQHEMAVQGDILYLIGEWGDSSWLPVLEAALVDTEAAELRESLEEALTKIAQKSAN</sequence>
<evidence type="ECO:0000313" key="1">
    <source>
        <dbReference type="EMBL" id="AEB08547.1"/>
    </source>
</evidence>
<dbReference type="EMBL" id="CP002629">
    <property type="protein sequence ID" value="AEB08547.1"/>
    <property type="molecule type" value="Genomic_DNA"/>
</dbReference>
<dbReference type="STRING" id="880072.Desac_0665"/>
<keyword evidence="2" id="KW-1185">Reference proteome</keyword>
<dbReference type="AlphaFoldDB" id="F2NGD4"/>
<gene>
    <name evidence="1" type="ordered locus">Desac_0665</name>
</gene>
<accession>F2NGD4</accession>
<dbReference type="RefSeq" id="WP_013705660.1">
    <property type="nucleotide sequence ID" value="NC_015388.1"/>
</dbReference>
<dbReference type="eggNOG" id="COG3634">
    <property type="taxonomic scope" value="Bacteria"/>
</dbReference>